<evidence type="ECO:0000256" key="1">
    <source>
        <dbReference type="SAM" id="MobiDB-lite"/>
    </source>
</evidence>
<evidence type="ECO:0000313" key="2">
    <source>
        <dbReference type="EMBL" id="TCZ51904.1"/>
    </source>
</evidence>
<keyword evidence="3" id="KW-1185">Reference proteome</keyword>
<dbReference type="Proteomes" id="UP000295023">
    <property type="component" value="Unassembled WGS sequence"/>
</dbReference>
<reference evidence="2 3" key="1">
    <citation type="submission" date="2019-03" db="EMBL/GenBank/DDBJ databases">
        <title>Paracraurococcus aquatilis NE82 genome sequence.</title>
        <authorList>
            <person name="Zhao Y."/>
            <person name="Du Z."/>
        </authorList>
    </citation>
    <scope>NUCLEOTIDE SEQUENCE [LARGE SCALE GENOMIC DNA]</scope>
    <source>
        <strain evidence="2 3">NE82</strain>
    </source>
</reference>
<evidence type="ECO:0000313" key="3">
    <source>
        <dbReference type="Proteomes" id="UP000295023"/>
    </source>
</evidence>
<feature type="compositionally biased region" description="Polar residues" evidence="1">
    <location>
        <begin position="28"/>
        <end position="45"/>
    </location>
</feature>
<proteinExistence type="predicted"/>
<comment type="caution">
    <text evidence="2">The sequence shown here is derived from an EMBL/GenBank/DDBJ whole genome shotgun (WGS) entry which is preliminary data.</text>
</comment>
<organism evidence="2 3">
    <name type="scientific">Roseicella aquatilis</name>
    <dbReference type="NCBI Taxonomy" id="2527868"/>
    <lineage>
        <taxon>Bacteria</taxon>
        <taxon>Pseudomonadati</taxon>
        <taxon>Pseudomonadota</taxon>
        <taxon>Alphaproteobacteria</taxon>
        <taxon>Acetobacterales</taxon>
        <taxon>Roseomonadaceae</taxon>
        <taxon>Roseicella</taxon>
    </lineage>
</organism>
<protein>
    <submittedName>
        <fullName evidence="2">Uncharacterized protein</fullName>
    </submittedName>
</protein>
<sequence length="59" mass="6094">MSDHSGATGSATVIRATPAEGGRGECRTIQNVAQRGAQQESTTQEFCEATPGAGDWQAI</sequence>
<dbReference type="EMBL" id="SKBM01000052">
    <property type="protein sequence ID" value="TCZ51904.1"/>
    <property type="molecule type" value="Genomic_DNA"/>
</dbReference>
<feature type="compositionally biased region" description="Polar residues" evidence="1">
    <location>
        <begin position="1"/>
        <end position="11"/>
    </location>
</feature>
<name>A0A4R4D3K5_9PROT</name>
<dbReference type="AlphaFoldDB" id="A0A4R4D3K5"/>
<feature type="region of interest" description="Disordered" evidence="1">
    <location>
        <begin position="1"/>
        <end position="59"/>
    </location>
</feature>
<accession>A0A4R4D3K5</accession>
<gene>
    <name evidence="2" type="ORF">EXY23_26555</name>
</gene>